<dbReference type="InterPro" id="IPR034032">
    <property type="entry name" value="Zn_MMP-like_bac"/>
</dbReference>
<feature type="signal peptide" evidence="1">
    <location>
        <begin position="1"/>
        <end position="24"/>
    </location>
</feature>
<evidence type="ECO:0000313" key="5">
    <source>
        <dbReference type="EMBL" id="SEO06270.1"/>
    </source>
</evidence>
<dbReference type="Pfam" id="PF17148">
    <property type="entry name" value="DUF5117"/>
    <property type="match status" value="1"/>
</dbReference>
<accession>A0A1H8LM87</accession>
<keyword evidence="1" id="KW-0732">Signal</keyword>
<dbReference type="STRING" id="551995.SAMN05192574_105164"/>
<dbReference type="Pfam" id="PF17162">
    <property type="entry name" value="DUF5118"/>
    <property type="match status" value="1"/>
</dbReference>
<gene>
    <name evidence="5" type="ORF">SAMN05192574_105164</name>
</gene>
<dbReference type="PROSITE" id="PS51257">
    <property type="entry name" value="PROKAR_LIPOPROTEIN"/>
    <property type="match status" value="1"/>
</dbReference>
<feature type="domain" description="DUF5117" evidence="3">
    <location>
        <begin position="115"/>
        <end position="302"/>
    </location>
</feature>
<evidence type="ECO:0000259" key="2">
    <source>
        <dbReference type="Pfam" id="PF16313"/>
    </source>
</evidence>
<dbReference type="SUPFAM" id="SSF55486">
    <property type="entry name" value="Metalloproteases ('zincins'), catalytic domain"/>
    <property type="match status" value="1"/>
</dbReference>
<sequence length="846" mass="95917">MFKTTKRAGILFACVLLSACSVFKKHKHATHATPGANGPATDSTRKPPVQIKAYKDVIKGKVSTQKGLITVHQIDDKFYYEIPFALFKRDIMILNRIAESSSIVRLSNKSDGYSGDGIGGNIIRFEKGPYNKLLIRKVYFFENDQDSTKSMYKAVKRNNLQPIIASLPIAAFSPDSSAVVVDMTQILNTDSELFYFAESIYKQFMHIGAQVNDKSYVKYVHSYPENVEIRAIKTYGIAGATYGGNITMELNSSMVVLPEKPMKSRLADERVGYFTDSYIDYDANPQGVKDVSMVSRWRLEPKPEDRERYLRGELVEPVKPIVFYIDPATPAKWVPYLIKGINDWNVAFEKAGFKNAIVGKVAPTEKEDPDFSIEDARHSVIVYKPSVVANAAGPHISDPRSGEIMESHIDWYHNVMNLIHNWYMVQCAAIDPKARKMQFDDELMGQLIRFVSSHEVGHTLGLRHNFGSSSTVPVDSLRNKAWVEAHGHTPSIMDYARFNYVAQPEDNISEKGIFPRIGDYDIWAIQWGYRWFPDSTSVETEKQVLSKWTTEKSRNKRLWFGSETNRIDPRTQNEDLGDNAMIAGGYGIKNLQRILPNLVQWTTEPAEGYNNLGEMYGAVNSQFDRYLIHVLRYIGGRYETPKLASQPGPVFEPVSRKLQLQALDFFNTQLFVTPNWVLEKSIIDKLNVNPMVVIGQRQDGVLSNLLHPATIGKLLSAQTMYGGKVLQVDEFFDLMQHYICKEFYSGSAKNIDIYRRNLQKMYTEKLITMAFPVADKPGGNNSQVNRQNDVMPATYIDAASIARVKLNQLDELLKQNQGRFSTLESKAHIADLRARIKRAFTKSNND</sequence>
<dbReference type="Proteomes" id="UP000198942">
    <property type="component" value="Unassembled WGS sequence"/>
</dbReference>
<keyword evidence="6" id="KW-1185">Reference proteome</keyword>
<protein>
    <recommendedName>
        <fullName evidence="7">Zinc-dependent metalloprotease</fullName>
    </recommendedName>
</protein>
<feature type="domain" description="DUF5118" evidence="4">
    <location>
        <begin position="51"/>
        <end position="99"/>
    </location>
</feature>
<dbReference type="GO" id="GO:0008237">
    <property type="term" value="F:metallopeptidase activity"/>
    <property type="evidence" value="ECO:0007669"/>
    <property type="project" value="InterPro"/>
</dbReference>
<evidence type="ECO:0000259" key="3">
    <source>
        <dbReference type="Pfam" id="PF17148"/>
    </source>
</evidence>
<dbReference type="PANTHER" id="PTHR38478">
    <property type="entry name" value="PEPTIDASE M1A AND M12B"/>
    <property type="match status" value="1"/>
</dbReference>
<reference evidence="6" key="1">
    <citation type="submission" date="2016-10" db="EMBL/GenBank/DDBJ databases">
        <authorList>
            <person name="Varghese N."/>
            <person name="Submissions S."/>
        </authorList>
    </citation>
    <scope>NUCLEOTIDE SEQUENCE [LARGE SCALE GENOMIC DNA]</scope>
    <source>
        <strain evidence="6">Gh-48</strain>
    </source>
</reference>
<feature type="domain" description="EcxA zinc-binding" evidence="2">
    <location>
        <begin position="436"/>
        <end position="744"/>
    </location>
</feature>
<dbReference type="InterPro" id="IPR032534">
    <property type="entry name" value="EcxA_zinc-bd"/>
</dbReference>
<evidence type="ECO:0000259" key="4">
    <source>
        <dbReference type="Pfam" id="PF17162"/>
    </source>
</evidence>
<name>A0A1H8LM87_9SPHI</name>
<proteinExistence type="predicted"/>
<dbReference type="PANTHER" id="PTHR38478:SF1">
    <property type="entry name" value="ZINC DEPENDENT METALLOPROTEASE DOMAIN LIPOPROTEIN"/>
    <property type="match status" value="1"/>
</dbReference>
<feature type="chain" id="PRO_5011474494" description="Zinc-dependent metalloprotease" evidence="1">
    <location>
        <begin position="25"/>
        <end position="846"/>
    </location>
</feature>
<dbReference type="InterPro" id="IPR024079">
    <property type="entry name" value="MetalloPept_cat_dom_sf"/>
</dbReference>
<dbReference type="EMBL" id="FOCL01000005">
    <property type="protein sequence ID" value="SEO06270.1"/>
    <property type="molecule type" value="Genomic_DNA"/>
</dbReference>
<dbReference type="OrthoDB" id="9776599at2"/>
<dbReference type="AlphaFoldDB" id="A0A1H8LM87"/>
<dbReference type="RefSeq" id="WP_091212019.1">
    <property type="nucleotide sequence ID" value="NZ_FOCL01000005.1"/>
</dbReference>
<dbReference type="Pfam" id="PF16313">
    <property type="entry name" value="DUF4953"/>
    <property type="match status" value="1"/>
</dbReference>
<evidence type="ECO:0000313" key="6">
    <source>
        <dbReference type="Proteomes" id="UP000198942"/>
    </source>
</evidence>
<dbReference type="InterPro" id="IPR033428">
    <property type="entry name" value="DUF5118"/>
</dbReference>
<dbReference type="InterPro" id="IPR033413">
    <property type="entry name" value="DUF5117"/>
</dbReference>
<evidence type="ECO:0000256" key="1">
    <source>
        <dbReference type="SAM" id="SignalP"/>
    </source>
</evidence>
<evidence type="ECO:0008006" key="7">
    <source>
        <dbReference type="Google" id="ProtNLM"/>
    </source>
</evidence>
<dbReference type="CDD" id="cd04276">
    <property type="entry name" value="ZnMc_MMP_like_2"/>
    <property type="match status" value="1"/>
</dbReference>
<organism evidence="5 6">
    <name type="scientific">Mucilaginibacter gossypiicola</name>
    <dbReference type="NCBI Taxonomy" id="551995"/>
    <lineage>
        <taxon>Bacteria</taxon>
        <taxon>Pseudomonadati</taxon>
        <taxon>Bacteroidota</taxon>
        <taxon>Sphingobacteriia</taxon>
        <taxon>Sphingobacteriales</taxon>
        <taxon>Sphingobacteriaceae</taxon>
        <taxon>Mucilaginibacter</taxon>
    </lineage>
</organism>
<dbReference type="Gene3D" id="3.40.390.10">
    <property type="entry name" value="Collagenase (Catalytic Domain)"/>
    <property type="match status" value="1"/>
</dbReference>